<dbReference type="AlphaFoldDB" id="A0A8J4RU47"/>
<accession>A0A8J4RU47</accession>
<evidence type="ECO:0000256" key="1">
    <source>
        <dbReference type="SAM" id="Phobius"/>
    </source>
</evidence>
<keyword evidence="1" id="KW-1133">Transmembrane helix</keyword>
<gene>
    <name evidence="2" type="ORF">CMV_003694</name>
</gene>
<evidence type="ECO:0000313" key="2">
    <source>
        <dbReference type="EMBL" id="KAF3972828.1"/>
    </source>
</evidence>
<feature type="transmembrane region" description="Helical" evidence="1">
    <location>
        <begin position="6"/>
        <end position="24"/>
    </location>
</feature>
<reference evidence="2" key="1">
    <citation type="submission" date="2020-03" db="EMBL/GenBank/DDBJ databases">
        <title>Castanea mollissima Vanexum genome sequencing.</title>
        <authorList>
            <person name="Staton M."/>
        </authorList>
    </citation>
    <scope>NUCLEOTIDE SEQUENCE</scope>
    <source>
        <tissue evidence="2">Leaf</tissue>
    </source>
</reference>
<sequence>MALEWVVLGYAAAAETIMILLLTLPGLDPLRKGLDSVTKALLKPFFSGSHSASFCSWTFTGKPEEWDFDRFSVTLLLAFVLGHQARGSGRGVEVSSREAERLEFRSDRESGISFRAFGLVEAVEMETPNWR</sequence>
<proteinExistence type="predicted"/>
<evidence type="ECO:0000313" key="3">
    <source>
        <dbReference type="Proteomes" id="UP000737018"/>
    </source>
</evidence>
<name>A0A8J4RU47_9ROSI</name>
<keyword evidence="3" id="KW-1185">Reference proteome</keyword>
<dbReference type="EMBL" id="JRKL02000300">
    <property type="protein sequence ID" value="KAF3972828.1"/>
    <property type="molecule type" value="Genomic_DNA"/>
</dbReference>
<keyword evidence="1" id="KW-0812">Transmembrane</keyword>
<protein>
    <submittedName>
        <fullName evidence="2">Uncharacterized protein</fullName>
    </submittedName>
</protein>
<comment type="caution">
    <text evidence="2">The sequence shown here is derived from an EMBL/GenBank/DDBJ whole genome shotgun (WGS) entry which is preliminary data.</text>
</comment>
<keyword evidence="1" id="KW-0472">Membrane</keyword>
<dbReference type="Proteomes" id="UP000737018">
    <property type="component" value="Unassembled WGS sequence"/>
</dbReference>
<organism evidence="2 3">
    <name type="scientific">Castanea mollissima</name>
    <name type="common">Chinese chestnut</name>
    <dbReference type="NCBI Taxonomy" id="60419"/>
    <lineage>
        <taxon>Eukaryota</taxon>
        <taxon>Viridiplantae</taxon>
        <taxon>Streptophyta</taxon>
        <taxon>Embryophyta</taxon>
        <taxon>Tracheophyta</taxon>
        <taxon>Spermatophyta</taxon>
        <taxon>Magnoliopsida</taxon>
        <taxon>eudicotyledons</taxon>
        <taxon>Gunneridae</taxon>
        <taxon>Pentapetalae</taxon>
        <taxon>rosids</taxon>
        <taxon>fabids</taxon>
        <taxon>Fagales</taxon>
        <taxon>Fagaceae</taxon>
        <taxon>Castanea</taxon>
    </lineage>
</organism>